<comment type="subcellular location">
    <subcellularLocation>
        <location evidence="1">Membrane</location>
        <topology evidence="1">Single-pass membrane protein</topology>
    </subcellularLocation>
</comment>
<evidence type="ECO:0000313" key="14">
    <source>
        <dbReference type="EMBL" id="GAU88525.1"/>
    </source>
</evidence>
<dbReference type="InterPro" id="IPR013098">
    <property type="entry name" value="Ig_I-set"/>
</dbReference>
<keyword evidence="7 11" id="KW-0472">Membrane</keyword>
<dbReference type="PROSITE" id="PS50835">
    <property type="entry name" value="IG_LIKE"/>
    <property type="match status" value="5"/>
</dbReference>
<dbReference type="SUPFAM" id="SSF49265">
    <property type="entry name" value="Fibronectin type III"/>
    <property type="match status" value="1"/>
</dbReference>
<dbReference type="PANTHER" id="PTHR45080">
    <property type="entry name" value="CONTACTIN 5"/>
    <property type="match status" value="1"/>
</dbReference>
<keyword evidence="4" id="KW-0677">Repeat</keyword>
<dbReference type="InterPro" id="IPR036116">
    <property type="entry name" value="FN3_sf"/>
</dbReference>
<evidence type="ECO:0000256" key="4">
    <source>
        <dbReference type="ARBA" id="ARBA00022737"/>
    </source>
</evidence>
<name>A0A1D1UJG4_RAMVA</name>
<feature type="domain" description="Fibronectin type-III" evidence="13">
    <location>
        <begin position="641"/>
        <end position="738"/>
    </location>
</feature>
<feature type="transmembrane region" description="Helical" evidence="11">
    <location>
        <begin position="749"/>
        <end position="770"/>
    </location>
</feature>
<proteinExistence type="predicted"/>
<evidence type="ECO:0000256" key="5">
    <source>
        <dbReference type="ARBA" id="ARBA00022889"/>
    </source>
</evidence>
<gene>
    <name evidence="14" type="primary">RvY_01211</name>
    <name evidence="14" type="synonym">RvY_01211.1</name>
    <name evidence="14" type="ORF">RvY_01211-1</name>
</gene>
<dbReference type="InterPro" id="IPR013783">
    <property type="entry name" value="Ig-like_fold"/>
</dbReference>
<evidence type="ECO:0000256" key="1">
    <source>
        <dbReference type="ARBA" id="ARBA00004167"/>
    </source>
</evidence>
<dbReference type="CDD" id="cd00096">
    <property type="entry name" value="Ig"/>
    <property type="match status" value="1"/>
</dbReference>
<keyword evidence="8" id="KW-1015">Disulfide bond</keyword>
<dbReference type="FunFam" id="2.60.40.10:FF:000032">
    <property type="entry name" value="palladin isoform X1"/>
    <property type="match status" value="3"/>
</dbReference>
<evidence type="ECO:0000256" key="6">
    <source>
        <dbReference type="ARBA" id="ARBA00022989"/>
    </source>
</evidence>
<comment type="caution">
    <text evidence="14">The sequence shown here is derived from an EMBL/GenBank/DDBJ whole genome shotgun (WGS) entry which is preliminary data.</text>
</comment>
<sequence>MVDRQYLSKMSPVFSLLVGTYASLLFVFSTVAQATDTDVHLMVTPRGSINRAAGENIFLKCSVEPEAARGAVGNIRWYDPKNDIVMPSAPTNSRAFSQAGSDQSLSLYIMNLKKDDAGEYRCQADFPGHDPLIKTTNIDIYEDVKFVNAPASQTPIAGGPGKILCEVTGNPAPQVDWIRDNQPISTGGRYKIEQDGLVIDNVMEEDEGDYICRASVDSTGGLRSQTINVVVHTKPEIEHGGRPTDTRRVEGDVASMSCVVTGRPAPTITWVFLPTGEDVTKMVDEQKRNRHSVDPVTGALTVNDLMKRDQGDYKCMATNPAGTVDATAQLFVVEKPRFDIVSNTTEAFGRSTSITCTVRGDPAPELQYIKEGSDSPIPEDNNGKYIITKRERELTLTINQLTREDDGLYTCIATNEAGTAEKASHVTVKFKPTFEHTPMHQAKTWLENPLPVNLSCIAEAIPNATVRWEKKQQNTLTGAPFLMITPEMSHISMSQEGAVSSIVFRPRGLEDFGEYECIAANEIGEARHRINLYLARVPAPIQSVEFASVTATTIQFRIQGADEPDNLETQQYEVYYHEAGGDMSNAMQRVWPVNPNGLYVVSDLKPAHRYVFRFHATNALGISPATRDFERTMPDIGPPRPPGLVHDALNNTGDANSYVLLWQEPDDNGSPIIDYQISYRKEGENQPKMVVAPPRTGGQWSLTGLDAGTRYAVEIIARNAKGISAPLNFTFLTASAHSITRVNNDSGSFLSTSVIAGICVGVLLLLLLLIDLCCFFTAKRGITAALCRKCCGESKKLSETEDLEKMRTTDEADLNFEKQPLTTKQVTETTTIQTVYRDQAYPELEPEDKPSP</sequence>
<dbReference type="OrthoDB" id="10056271at2759"/>
<keyword evidence="15" id="KW-1185">Reference proteome</keyword>
<dbReference type="PANTHER" id="PTHR45080:SF8">
    <property type="entry name" value="IG-LIKE DOMAIN-CONTAINING PROTEIN"/>
    <property type="match status" value="1"/>
</dbReference>
<dbReference type="InterPro" id="IPR009138">
    <property type="entry name" value="Neural_cell_adh"/>
</dbReference>
<feature type="domain" description="Ig-like" evidence="12">
    <location>
        <begin position="54"/>
        <end position="124"/>
    </location>
</feature>
<dbReference type="InterPro" id="IPR003598">
    <property type="entry name" value="Ig_sub2"/>
</dbReference>
<dbReference type="InterPro" id="IPR003599">
    <property type="entry name" value="Ig_sub"/>
</dbReference>
<dbReference type="Pfam" id="PF07679">
    <property type="entry name" value="I-set"/>
    <property type="match status" value="4"/>
</dbReference>
<dbReference type="STRING" id="947166.A0A1D1UJG4"/>
<organism evidence="14 15">
    <name type="scientific">Ramazzottius varieornatus</name>
    <name type="common">Water bear</name>
    <name type="synonym">Tardigrade</name>
    <dbReference type="NCBI Taxonomy" id="947166"/>
    <lineage>
        <taxon>Eukaryota</taxon>
        <taxon>Metazoa</taxon>
        <taxon>Ecdysozoa</taxon>
        <taxon>Tardigrada</taxon>
        <taxon>Eutardigrada</taxon>
        <taxon>Parachela</taxon>
        <taxon>Hypsibioidea</taxon>
        <taxon>Ramazzottiidae</taxon>
        <taxon>Ramazzottius</taxon>
    </lineage>
</organism>
<dbReference type="InterPro" id="IPR003961">
    <property type="entry name" value="FN3_dom"/>
</dbReference>
<evidence type="ECO:0000259" key="12">
    <source>
        <dbReference type="PROSITE" id="PS50835"/>
    </source>
</evidence>
<evidence type="ECO:0000256" key="11">
    <source>
        <dbReference type="SAM" id="Phobius"/>
    </source>
</evidence>
<keyword evidence="2 11" id="KW-0812">Transmembrane</keyword>
<dbReference type="SMART" id="SM00408">
    <property type="entry name" value="IGc2"/>
    <property type="match status" value="5"/>
</dbReference>
<evidence type="ECO:0000313" key="15">
    <source>
        <dbReference type="Proteomes" id="UP000186922"/>
    </source>
</evidence>
<evidence type="ECO:0000256" key="10">
    <source>
        <dbReference type="ARBA" id="ARBA00023319"/>
    </source>
</evidence>
<dbReference type="PRINTS" id="PR01838">
    <property type="entry name" value="NCAMFAMILY"/>
</dbReference>
<evidence type="ECO:0000256" key="7">
    <source>
        <dbReference type="ARBA" id="ARBA00023136"/>
    </source>
</evidence>
<dbReference type="Gene3D" id="2.60.40.10">
    <property type="entry name" value="Immunoglobulins"/>
    <property type="match status" value="7"/>
</dbReference>
<dbReference type="GO" id="GO:0007156">
    <property type="term" value="P:homophilic cell adhesion via plasma membrane adhesion molecules"/>
    <property type="evidence" value="ECO:0007669"/>
    <property type="project" value="TreeGrafter"/>
</dbReference>
<dbReference type="PROSITE" id="PS50853">
    <property type="entry name" value="FN3"/>
    <property type="match status" value="2"/>
</dbReference>
<keyword evidence="9" id="KW-0325">Glycoprotein</keyword>
<dbReference type="SMART" id="SM00409">
    <property type="entry name" value="IG"/>
    <property type="match status" value="5"/>
</dbReference>
<dbReference type="GO" id="GO:0005886">
    <property type="term" value="C:plasma membrane"/>
    <property type="evidence" value="ECO:0007669"/>
    <property type="project" value="TreeGrafter"/>
</dbReference>
<dbReference type="CDD" id="cd00063">
    <property type="entry name" value="FN3"/>
    <property type="match status" value="2"/>
</dbReference>
<dbReference type="InterPro" id="IPR007110">
    <property type="entry name" value="Ig-like_dom"/>
</dbReference>
<reference evidence="14 15" key="1">
    <citation type="journal article" date="2016" name="Nat. Commun.">
        <title>Extremotolerant tardigrade genome and improved radiotolerance of human cultured cells by tardigrade-unique protein.</title>
        <authorList>
            <person name="Hashimoto T."/>
            <person name="Horikawa D.D."/>
            <person name="Saito Y."/>
            <person name="Kuwahara H."/>
            <person name="Kozuka-Hata H."/>
            <person name="Shin-I T."/>
            <person name="Minakuchi Y."/>
            <person name="Ohishi K."/>
            <person name="Motoyama A."/>
            <person name="Aizu T."/>
            <person name="Enomoto A."/>
            <person name="Kondo K."/>
            <person name="Tanaka S."/>
            <person name="Hara Y."/>
            <person name="Koshikawa S."/>
            <person name="Sagara H."/>
            <person name="Miura T."/>
            <person name="Yokobori S."/>
            <person name="Miyagawa K."/>
            <person name="Suzuki Y."/>
            <person name="Kubo T."/>
            <person name="Oyama M."/>
            <person name="Kohara Y."/>
            <person name="Fujiyama A."/>
            <person name="Arakawa K."/>
            <person name="Katayama T."/>
            <person name="Toyoda A."/>
            <person name="Kunieda T."/>
        </authorList>
    </citation>
    <scope>NUCLEOTIDE SEQUENCE [LARGE SCALE GENOMIC DNA]</scope>
    <source>
        <strain evidence="14 15">YOKOZUNA-1</strain>
    </source>
</reference>
<keyword evidence="3" id="KW-0732">Signal</keyword>
<dbReference type="EMBL" id="BDGG01000001">
    <property type="protein sequence ID" value="GAU88525.1"/>
    <property type="molecule type" value="Genomic_DNA"/>
</dbReference>
<feature type="domain" description="Ig-like" evidence="12">
    <location>
        <begin position="336"/>
        <end position="427"/>
    </location>
</feature>
<dbReference type="SMART" id="SM00060">
    <property type="entry name" value="FN3"/>
    <property type="match status" value="2"/>
</dbReference>
<accession>A0A1D1UJG4</accession>
<dbReference type="Proteomes" id="UP000186922">
    <property type="component" value="Unassembled WGS sequence"/>
</dbReference>
<evidence type="ECO:0000256" key="9">
    <source>
        <dbReference type="ARBA" id="ARBA00023180"/>
    </source>
</evidence>
<keyword evidence="10" id="KW-0393">Immunoglobulin domain</keyword>
<feature type="domain" description="Ig-like" evidence="12">
    <location>
        <begin position="131"/>
        <end position="228"/>
    </location>
</feature>
<evidence type="ECO:0000256" key="8">
    <source>
        <dbReference type="ARBA" id="ARBA00023157"/>
    </source>
</evidence>
<feature type="domain" description="Ig-like" evidence="12">
    <location>
        <begin position="432"/>
        <end position="533"/>
    </location>
</feature>
<evidence type="ECO:0000259" key="13">
    <source>
        <dbReference type="PROSITE" id="PS50853"/>
    </source>
</evidence>
<keyword evidence="5" id="KW-0130">Cell adhesion</keyword>
<evidence type="ECO:0000256" key="3">
    <source>
        <dbReference type="ARBA" id="ARBA00022729"/>
    </source>
</evidence>
<feature type="domain" description="Fibronectin type-III" evidence="13">
    <location>
        <begin position="540"/>
        <end position="636"/>
    </location>
</feature>
<dbReference type="InterPro" id="IPR050958">
    <property type="entry name" value="Cell_Adh-Cytoskel_Orgn"/>
</dbReference>
<protein>
    <submittedName>
        <fullName evidence="14">Uncharacterized protein</fullName>
    </submittedName>
</protein>
<dbReference type="SUPFAM" id="SSF48726">
    <property type="entry name" value="Immunoglobulin"/>
    <property type="match status" value="5"/>
</dbReference>
<dbReference type="AlphaFoldDB" id="A0A1D1UJG4"/>
<feature type="domain" description="Ig-like" evidence="12">
    <location>
        <begin position="235"/>
        <end position="331"/>
    </location>
</feature>
<keyword evidence="6 11" id="KW-1133">Transmembrane helix</keyword>
<dbReference type="Pfam" id="PF00041">
    <property type="entry name" value="fn3"/>
    <property type="match status" value="2"/>
</dbReference>
<evidence type="ECO:0000256" key="2">
    <source>
        <dbReference type="ARBA" id="ARBA00022692"/>
    </source>
</evidence>
<dbReference type="InterPro" id="IPR036179">
    <property type="entry name" value="Ig-like_dom_sf"/>
</dbReference>